<name>A0A0B8QWI0_LISMN</name>
<evidence type="ECO:0000313" key="31">
    <source>
        <dbReference type="EMBL" id="OET50776.1"/>
    </source>
</evidence>
<dbReference type="Proteomes" id="UP000398321">
    <property type="component" value="Unassembled WGS sequence"/>
</dbReference>
<evidence type="ECO:0000313" key="57">
    <source>
        <dbReference type="Proteomes" id="UP000540117"/>
    </source>
</evidence>
<evidence type="ECO:0000313" key="17">
    <source>
        <dbReference type="EMBL" id="EAK8896886.1"/>
    </source>
</evidence>
<dbReference type="Proteomes" id="UP000423131">
    <property type="component" value="Unassembled WGS sequence"/>
</dbReference>
<dbReference type="Proteomes" id="UP000478704">
    <property type="component" value="Unassembled WGS sequence"/>
</dbReference>
<evidence type="ECO:0000313" key="33">
    <source>
        <dbReference type="Proteomes" id="UP000272537"/>
    </source>
</evidence>
<evidence type="ECO:0000313" key="32">
    <source>
        <dbReference type="EMBL" id="RKA09488.1"/>
    </source>
</evidence>
<dbReference type="EMBL" id="AABBAW010000002">
    <property type="protein sequence ID" value="EAG2514572.1"/>
    <property type="molecule type" value="Genomic_DNA"/>
</dbReference>
<dbReference type="Proteomes" id="UP000549379">
    <property type="component" value="Unassembled WGS sequence"/>
</dbReference>
<dbReference type="EMBL" id="AABGUK010000004">
    <property type="protein sequence ID" value="EAH4242625.1"/>
    <property type="molecule type" value="Genomic_DNA"/>
</dbReference>
<evidence type="ECO:0000313" key="23">
    <source>
        <dbReference type="EMBL" id="ECY6542895.1"/>
    </source>
</evidence>
<evidence type="ECO:0000313" key="50">
    <source>
        <dbReference type="Proteomes" id="UP000467347"/>
    </source>
</evidence>
<dbReference type="EMBL" id="QXLS01000002">
    <property type="protein sequence ID" value="RKA09488.1"/>
    <property type="molecule type" value="Genomic_DNA"/>
</dbReference>
<dbReference type="Proteomes" id="UP000527632">
    <property type="component" value="Unassembled WGS sequence"/>
</dbReference>
<evidence type="ECO:0000313" key="15">
    <source>
        <dbReference type="EMBL" id="EAG6168718.1"/>
    </source>
</evidence>
<dbReference type="EMBL" id="DAAJFY010000002">
    <property type="protein sequence ID" value="HAC0274502.1"/>
    <property type="molecule type" value="Genomic_DNA"/>
</dbReference>
<evidence type="ECO:0000313" key="26">
    <source>
        <dbReference type="EMBL" id="EDN9835791.1"/>
    </source>
</evidence>
<evidence type="ECO:0000313" key="59">
    <source>
        <dbReference type="Proteomes" id="UP000566721"/>
    </source>
</evidence>
<gene>
    <name evidence="2" type="ORF">ABZ57_06390</name>
    <name evidence="31" type="ORF">AJL21_06170</name>
    <name evidence="3" type="ORF">ARY78_08755</name>
    <name evidence="11" type="ORF">B1N52_05320</name>
    <name evidence="10" type="ORF">B1S26_06895</name>
    <name evidence="12" type="ORF">B5K54_01285</name>
    <name evidence="22" type="ORF">BCZ19_07425</name>
    <name evidence="9" type="ORF">BCZ21_04125</name>
    <name evidence="14" type="ORF">CA369_01035</name>
    <name evidence="13" type="ORF">CAV64_06305</name>
    <name evidence="17" type="ORF">D7104_04135</name>
    <name evidence="15" type="ORF">DCT16_04855</name>
    <name evidence="4" type="ORF">DU018_12085</name>
    <name evidence="32" type="ORF">DYZ80_01132</name>
    <name evidence="16" type="ORF">E5F58_11575</name>
    <name evidence="8" type="ORF">EX365_08125</name>
    <name evidence="7" type="ORF">EXZ73_07290</name>
    <name evidence="23" type="ORF">F6436_01005</name>
    <name evidence="24" type="ORF">F6515_15640</name>
    <name evidence="18" type="ORF">FA835_15670</name>
    <name evidence="20" type="ORF">FLQ97_12890</name>
    <name evidence="19" type="ORF">FLR03_09410</name>
    <name evidence="21" type="ORF">FNX40_01000</name>
    <name evidence="27" type="ORF">G3O21_000199</name>
    <name evidence="26" type="ORF">GJW51_03810</name>
    <name evidence="25" type="ORF">GQG13_05285</name>
    <name evidence="28" type="ORF">GYS09_09375</name>
    <name evidence="29" type="ORF">GYX23_00980</name>
    <name evidence="30" type="ORF">GYY14_03855</name>
    <name evidence="5" type="ORF">KV70_01000</name>
    <name evidence="6" type="ORF">UI29_05130</name>
</gene>
<dbReference type="Proteomes" id="UP000455569">
    <property type="component" value="Unassembled WGS sequence"/>
</dbReference>
<dbReference type="Proteomes" id="UP000528151">
    <property type="component" value="Unassembled WGS sequence"/>
</dbReference>
<dbReference type="EMBL" id="AABAWE010000002">
    <property type="protein sequence ID" value="EAG2086434.1"/>
    <property type="molecule type" value="Genomic_DNA"/>
</dbReference>
<evidence type="ECO:0000313" key="62">
    <source>
        <dbReference type="Proteomes" id="UP000852906"/>
    </source>
</evidence>
<dbReference type="EMBL" id="AAAJKI010000035">
    <property type="protein sequence ID" value="EAC6549091.1"/>
    <property type="molecule type" value="Genomic_DNA"/>
</dbReference>
<dbReference type="EMBL" id="MJTJ01000013">
    <property type="protein sequence ID" value="OET50776.1"/>
    <property type="molecule type" value="Genomic_DNA"/>
</dbReference>
<evidence type="ECO:0000313" key="49">
    <source>
        <dbReference type="Proteomes" id="UP000455569"/>
    </source>
</evidence>
<evidence type="ECO:0000313" key="42">
    <source>
        <dbReference type="Proteomes" id="UP000365297"/>
    </source>
</evidence>
<evidence type="ECO:0000313" key="58">
    <source>
        <dbReference type="Proteomes" id="UP000549379"/>
    </source>
</evidence>
<evidence type="ECO:0000313" key="4">
    <source>
        <dbReference type="EMBL" id="EAC6549091.1"/>
    </source>
</evidence>
<dbReference type="EMBL" id="AAAIKW010000003">
    <property type="protein sequence ID" value="EAC4552108.1"/>
    <property type="molecule type" value="Genomic_DNA"/>
</dbReference>
<evidence type="ECO:0000313" key="43">
    <source>
        <dbReference type="Proteomes" id="UP000376505"/>
    </source>
</evidence>
<dbReference type="Proteomes" id="UP000566721">
    <property type="component" value="Unassembled WGS sequence"/>
</dbReference>
<dbReference type="Proteomes" id="UP000481141">
    <property type="component" value="Unassembled WGS sequence"/>
</dbReference>
<evidence type="ECO:0000313" key="6">
    <source>
        <dbReference type="EMBL" id="EAD3792159.1"/>
    </source>
</evidence>
<dbReference type="EMBL" id="AALAQH010000003">
    <property type="protein sequence ID" value="ECX6924495.1"/>
    <property type="molecule type" value="Genomic_DNA"/>
</dbReference>
<evidence type="ECO:0000313" key="12">
    <source>
        <dbReference type="EMBL" id="EAG2995922.1"/>
    </source>
</evidence>
<dbReference type="NCBIfam" id="TIGR01653">
    <property type="entry name" value="lactococcin_972"/>
    <property type="match status" value="1"/>
</dbReference>
<dbReference type="EMBL" id="AACJYH010000003">
    <property type="protein sequence ID" value="EAK8896886.1"/>
    <property type="molecule type" value="Genomic_DNA"/>
</dbReference>
<dbReference type="Proteomes" id="UP000339309">
    <property type="component" value="Unassembled WGS sequence"/>
</dbReference>
<dbReference type="EMBL" id="AANDSR010000002">
    <property type="protein sequence ID" value="EDN9835791.1"/>
    <property type="molecule type" value="Genomic_DNA"/>
</dbReference>
<evidence type="ECO:0000313" key="46">
    <source>
        <dbReference type="Proteomes" id="UP000410967"/>
    </source>
</evidence>
<dbReference type="Proteomes" id="UP000525850">
    <property type="component" value="Unassembled WGS sequence"/>
</dbReference>
<evidence type="ECO:0000313" key="24">
    <source>
        <dbReference type="EMBL" id="ECY9784408.1"/>
    </source>
</evidence>
<dbReference type="EMBL" id="AANPAU010000001">
    <property type="protein sequence ID" value="EDP8512807.1"/>
    <property type="molecule type" value="Genomic_DNA"/>
</dbReference>
<dbReference type="EMBL" id="AABBHO010000003">
    <property type="protein sequence ID" value="EAG2995922.1"/>
    <property type="molecule type" value="Genomic_DNA"/>
</dbReference>
<dbReference type="Proteomes" id="UP000344343">
    <property type="component" value="Unassembled WGS sequence"/>
</dbReference>
<dbReference type="EMBL" id="AAHZFN010000011">
    <property type="protein sequence ID" value="ECB9473888.1"/>
    <property type="molecule type" value="Genomic_DNA"/>
</dbReference>
<dbReference type="AlphaFoldDB" id="A0A0B8QWI0"/>
<comment type="caution">
    <text evidence="13">The sequence shown here is derived from an EMBL/GenBank/DDBJ whole genome shotgun (WGS) entry which is preliminary data.</text>
</comment>
<feature type="signal peptide" evidence="1">
    <location>
        <begin position="1"/>
        <end position="23"/>
    </location>
</feature>
<dbReference type="EMBL" id="AABBZO010000001">
    <property type="protein sequence ID" value="EAG4460861.1"/>
    <property type="molecule type" value="Genomic_DNA"/>
</dbReference>
<evidence type="ECO:0000313" key="44">
    <source>
        <dbReference type="Proteomes" id="UP000389283"/>
    </source>
</evidence>
<dbReference type="InterPro" id="IPR006540">
    <property type="entry name" value="Lactococcin_972"/>
</dbReference>
<evidence type="ECO:0000313" key="35">
    <source>
        <dbReference type="Proteomes" id="UP000337746"/>
    </source>
</evidence>
<evidence type="ECO:0000313" key="5">
    <source>
        <dbReference type="EMBL" id="EAC9038785.1"/>
    </source>
</evidence>
<evidence type="ECO:0000313" key="16">
    <source>
        <dbReference type="EMBL" id="EAH4242625.1"/>
    </source>
</evidence>
<dbReference type="EMBL" id="AACKDQ010000063">
    <property type="protein sequence ID" value="EAK9318535.1"/>
    <property type="molecule type" value="Genomic_DNA"/>
</dbReference>
<dbReference type="EMBL" id="AAAKQF010000001">
    <property type="protein sequence ID" value="EAC9038785.1"/>
    <property type="molecule type" value="Genomic_DNA"/>
</dbReference>
<evidence type="ECO:0000313" key="13">
    <source>
        <dbReference type="EMBL" id="EAG4330858.1"/>
    </source>
</evidence>
<dbReference type="EMBL" id="AAIAJJ010000001">
    <property type="protein sequence ID" value="ECC1555375.1"/>
    <property type="molecule type" value="Genomic_DNA"/>
</dbReference>
<evidence type="ECO:0000313" key="29">
    <source>
        <dbReference type="EMBL" id="HAC0011560.1"/>
    </source>
</evidence>
<dbReference type="Proteomes" id="UP000364988">
    <property type="component" value="Unassembled WGS sequence"/>
</dbReference>
<evidence type="ECO:0000313" key="9">
    <source>
        <dbReference type="EMBL" id="EAG2086434.1"/>
    </source>
</evidence>
<evidence type="ECO:0000313" key="55">
    <source>
        <dbReference type="Proteomes" id="UP000527632"/>
    </source>
</evidence>
<evidence type="ECO:0000313" key="7">
    <source>
        <dbReference type="EMBL" id="EAD5774099.1"/>
    </source>
</evidence>
<evidence type="ECO:0000313" key="11">
    <source>
        <dbReference type="EMBL" id="EAG2514572.1"/>
    </source>
</evidence>
<evidence type="ECO:0000313" key="45">
    <source>
        <dbReference type="Proteomes" id="UP000398321"/>
    </source>
</evidence>
<evidence type="ECO:0000313" key="28">
    <source>
        <dbReference type="EMBL" id="HAB8557501.1"/>
    </source>
</evidence>
<evidence type="ECO:0000313" key="21">
    <source>
        <dbReference type="EMBL" id="ECC1555375.1"/>
    </source>
</evidence>
<dbReference type="Proteomes" id="UP000844415">
    <property type="component" value="Unassembled WGS sequence"/>
</dbReference>
<dbReference type="Proteomes" id="UP000410967">
    <property type="component" value="Unassembled WGS sequence"/>
</dbReference>
<evidence type="ECO:0000313" key="60">
    <source>
        <dbReference type="Proteomes" id="UP000841146"/>
    </source>
</evidence>
<reference evidence="60 61" key="3">
    <citation type="journal article" date="2018" name="Genome Biol.">
        <title>SKESA: strategic k-mer extension for scrupulous assemblies.</title>
        <authorList>
            <person name="Souvorov A."/>
            <person name="Agarwala R."/>
            <person name="Lipman D.J."/>
        </authorList>
    </citation>
    <scope>NUCLEOTIDE SEQUENCE [LARGE SCALE GENOMIC DNA]</scope>
    <source>
        <strain evidence="28 61">CFIAFB20100120</strain>
        <strain evidence="30">CFIAFB20170037</strain>
        <strain evidence="29 60">CFIAFB20170045</strain>
    </source>
</reference>
<dbReference type="EMBL" id="AANCRK010000002">
    <property type="protein sequence ID" value="EDN7714538.1"/>
    <property type="molecule type" value="Genomic_DNA"/>
</dbReference>
<evidence type="ECO:0000313" key="47">
    <source>
        <dbReference type="Proteomes" id="UP000423131"/>
    </source>
</evidence>
<dbReference type="Proteomes" id="UP000354255">
    <property type="component" value="Unassembled WGS sequence"/>
</dbReference>
<dbReference type="Proteomes" id="UP000331186">
    <property type="component" value="Unassembled WGS sequence"/>
</dbReference>
<accession>A0A0B8QWI0</accession>
<evidence type="ECO:0000313" key="39">
    <source>
        <dbReference type="Proteomes" id="UP000350032"/>
    </source>
</evidence>
<evidence type="ECO:0000313" key="40">
    <source>
        <dbReference type="Proteomes" id="UP000354255"/>
    </source>
</evidence>
<reference evidence="31 62" key="1">
    <citation type="submission" date="2016-09" db="EMBL/GenBank/DDBJ databases">
        <title>100K Listeria isolates.</title>
        <authorList>
            <person name="Chen P."/>
            <person name="Weimer B.C."/>
            <person name="Kong N."/>
            <person name="Huang B."/>
        </authorList>
    </citation>
    <scope>NUCLEOTIDE SEQUENCE [LARGE SCALE GENOMIC DNA]</scope>
    <source>
        <strain evidence="31 62">BCW_2383</strain>
    </source>
</reference>
<evidence type="ECO:0000313" key="37">
    <source>
        <dbReference type="Proteomes" id="UP000344343"/>
    </source>
</evidence>
<evidence type="ECO:0000313" key="22">
    <source>
        <dbReference type="EMBL" id="ECX6924495.1"/>
    </source>
</evidence>
<dbReference type="Proteomes" id="UP000365297">
    <property type="component" value="Unassembled WGS sequence"/>
</dbReference>
<dbReference type="KEGG" id="lmok:CQ02_14215"/>
<evidence type="ECO:0000313" key="61">
    <source>
        <dbReference type="Proteomes" id="UP000844415"/>
    </source>
</evidence>
<proteinExistence type="predicted"/>
<reference evidence="32 33" key="2">
    <citation type="journal article" date="2018" name="BMC Genomics">
        <title>Genes significantly associated with lineage II food isolates of Listeria monocytogenes.</title>
        <authorList>
            <person name="Pirone-Davies C."/>
            <person name="Chen Y."/>
            <person name="Pightling A."/>
            <person name="Ryan G."/>
            <person name="Wang Y."/>
            <person name="Yao K."/>
            <person name="Hoffmann M."/>
            <person name="Allard M.W."/>
        </authorList>
    </citation>
    <scope>NUCLEOTIDE SEQUENCE [LARGE SCALE GENOMIC DNA]</scope>
    <source>
        <strain evidence="32 33">PNUSAL000550</strain>
    </source>
</reference>
<evidence type="ECO:0000313" key="18">
    <source>
        <dbReference type="EMBL" id="EAK9318535.1"/>
    </source>
</evidence>
<dbReference type="Proteomes" id="UP000389283">
    <property type="component" value="Unassembled WGS sequence"/>
</dbReference>
<evidence type="ECO:0000313" key="36">
    <source>
        <dbReference type="Proteomes" id="UP000339309"/>
    </source>
</evidence>
<evidence type="ECO:0000313" key="52">
    <source>
        <dbReference type="Proteomes" id="UP000481141"/>
    </source>
</evidence>
<evidence type="ECO:0000313" key="34">
    <source>
        <dbReference type="Proteomes" id="UP000331186"/>
    </source>
</evidence>
<evidence type="ECO:0000313" key="8">
    <source>
        <dbReference type="EMBL" id="EAD5786519.1"/>
    </source>
</evidence>
<evidence type="ECO:0000313" key="14">
    <source>
        <dbReference type="EMBL" id="EAG4460861.1"/>
    </source>
</evidence>
<dbReference type="Proteomes" id="UP000841146">
    <property type="component" value="Unassembled WGS sequence"/>
</dbReference>
<evidence type="ECO:0000313" key="54">
    <source>
        <dbReference type="Proteomes" id="UP000525850"/>
    </source>
</evidence>
<dbReference type="Proteomes" id="UP000489121">
    <property type="component" value="Unassembled WGS sequence"/>
</dbReference>
<reference evidence="36 40" key="4">
    <citation type="submission" date="2018-06" db="EMBL/GenBank/DDBJ databases">
        <authorList>
            <consortium name="PulseNet: The National Subtyping Network for Foodborne Disease Surveillance"/>
            <person name="Tarr C.L."/>
            <person name="Trees E."/>
            <person name="Katz L.S."/>
            <person name="Carleton-Romer H.A."/>
            <person name="Stroika S."/>
            <person name="Kucerova Z."/>
            <person name="Roache K.F."/>
            <person name="Sabol A.L."/>
            <person name="Besser J."/>
            <person name="Gerner-Smidt P."/>
        </authorList>
    </citation>
    <scope>NUCLEOTIDE SEQUENCE [LARGE SCALE GENOMIC DNA]</scope>
    <source>
        <strain evidence="2 36">2015L-6227</strain>
        <strain evidence="5 40">PNUSAL000910</strain>
        <strain evidence="17 39">PNUSAL004402</strain>
        <strain evidence="24 53">PNUSAL005692</strain>
    </source>
</reference>
<reference evidence="35 38" key="5">
    <citation type="submission" date="2018-06" db="EMBL/GenBank/DDBJ databases">
        <authorList>
            <consortium name="GenomeTrakr: Next Generation Sequencing Network for Food Pathogen Tracability"/>
        </authorList>
    </citation>
    <scope>NUCLEOTIDE SEQUENCE [LARGE SCALE GENOMIC DNA]</scope>
    <source>
        <strain evidence="12 58">10B02965A-1</strain>
        <strain evidence="14 56">CFSAN063727</strain>
        <strain evidence="25 49">CFSAN102901</strain>
        <strain evidence="3 42">FDA00007096</strain>
        <strain evidence="10">FDA00011243</strain>
        <strain evidence="4 34">FDA00013332</strain>
        <strain evidence="8 37">FDA00013853</strain>
        <strain evidence="19 47">FDA00014336</strain>
        <strain evidence="21 44">FDA00014370</strain>
        <strain evidence="20 45">FDA00014392</strain>
        <strain evidence="27">FDA00015054</strain>
        <strain evidence="13 57">FDA1005580-S054-001</strain>
        <strain evidence="51">FDA1090798-S029-001</strain>
        <strain evidence="52">FDA956581-098-004</strain>
        <strain evidence="11 54">FDA960927-006-004</strain>
        <strain evidence="15 59">FLAG-38921</strain>
        <strain evidence="22 48">FLAG-51482A</strain>
        <strain evidence="9 35">FLAG-54356</strain>
        <strain evidence="7 43">FSIS31901579</strain>
        <strain evidence="16 55">LS1344</strain>
        <strain evidence="26 50">OSF101448</strain>
        <strain evidence="6 38">VA-WGS-00405</strain>
    </source>
</reference>
<reference evidence="23 41" key="6">
    <citation type="submission" date="2019-09" db="EMBL/GenBank/DDBJ databases">
        <authorList>
            <consortium name="GenomeTrakr network: Whole genome sequencing for foodborne pathogen traceback"/>
        </authorList>
    </citation>
    <scope>NUCLEOTIDE SEQUENCE [LARGE SCALE GENOMIC DNA]</scope>
    <source>
        <strain evidence="23 41">FLAG-55987</strain>
        <strain evidence="18 46">PHLUSALM00088</strain>
    </source>
</reference>
<dbReference type="EMBL" id="AABBYJ010000003">
    <property type="protein sequence ID" value="EAG4330858.1"/>
    <property type="molecule type" value="Genomic_DNA"/>
</dbReference>
<dbReference type="EMBL" id="AALGDA010000107">
    <property type="protein sequence ID" value="ECY9784408.1"/>
    <property type="molecule type" value="Genomic_DNA"/>
</dbReference>
<dbReference type="Proteomes" id="UP000337746">
    <property type="component" value="Unassembled WGS sequence"/>
</dbReference>
<dbReference type="EMBL" id="AABCVX010000002">
    <property type="protein sequence ID" value="EAG6168718.1"/>
    <property type="molecule type" value="Genomic_DNA"/>
</dbReference>
<dbReference type="EMBL" id="AAAIXK010000004">
    <property type="protein sequence ID" value="EAC5550516.1"/>
    <property type="molecule type" value="Genomic_DNA"/>
</dbReference>
<sequence length="131" mass="14549">MKRKVCVLAIALLTVLSPMGALAAQNLNEGETSLDSLMSANKTGEKVIFSETTTGKKPLLKAAQSAGGGTFWVTWGQDRHYSNYQHYKKMHRSSASNFRTTVRSRWEPKSNLASVWIKSSLWGNKANWATK</sequence>
<dbReference type="EMBL" id="AALEDS010000001">
    <property type="protein sequence ID" value="ECY6542895.1"/>
    <property type="molecule type" value="Genomic_DNA"/>
</dbReference>
<dbReference type="Proteomes" id="UP000540117">
    <property type="component" value="Unassembled WGS sequence"/>
</dbReference>
<evidence type="ECO:0000313" key="53">
    <source>
        <dbReference type="Proteomes" id="UP000489121"/>
    </source>
</evidence>
<dbReference type="EMBL" id="AAANYR010000004">
    <property type="protein sequence ID" value="EAD5786519.1"/>
    <property type="molecule type" value="Genomic_DNA"/>
</dbReference>
<evidence type="ECO:0000313" key="38">
    <source>
        <dbReference type="Proteomes" id="UP000345329"/>
    </source>
</evidence>
<dbReference type="Proteomes" id="UP000427828">
    <property type="component" value="Unassembled WGS sequence"/>
</dbReference>
<evidence type="ECO:0000313" key="51">
    <source>
        <dbReference type="Proteomes" id="UP000478704"/>
    </source>
</evidence>
<evidence type="ECO:0000313" key="30">
    <source>
        <dbReference type="EMBL" id="HAC0274502.1"/>
    </source>
</evidence>
<dbReference type="EMBL" id="AAAMZD010000002">
    <property type="protein sequence ID" value="EAD3792159.1"/>
    <property type="molecule type" value="Genomic_DNA"/>
</dbReference>
<evidence type="ECO:0000256" key="1">
    <source>
        <dbReference type="SAM" id="SignalP"/>
    </source>
</evidence>
<evidence type="ECO:0000313" key="20">
    <source>
        <dbReference type="EMBL" id="ECB9514613.1"/>
    </source>
</evidence>
<evidence type="ECO:0000313" key="41">
    <source>
        <dbReference type="Proteomes" id="UP000364988"/>
    </source>
</evidence>
<evidence type="ECO:0000313" key="2">
    <source>
        <dbReference type="EMBL" id="EAC4552108.1"/>
    </source>
</evidence>
<evidence type="ECO:0000313" key="19">
    <source>
        <dbReference type="EMBL" id="ECB9473888.1"/>
    </source>
</evidence>
<evidence type="ECO:0000313" key="10">
    <source>
        <dbReference type="EMBL" id="EAG2245133.1"/>
    </source>
</evidence>
<evidence type="ECO:0000313" key="48">
    <source>
        <dbReference type="Proteomes" id="UP000427828"/>
    </source>
</evidence>
<dbReference type="EMBL" id="AABAYG010000003">
    <property type="protein sequence ID" value="EAG2245133.1"/>
    <property type="molecule type" value="Genomic_DNA"/>
</dbReference>
<dbReference type="Gene3D" id="2.60.40.2850">
    <property type="match status" value="1"/>
</dbReference>
<dbReference type="Proteomes" id="UP000467347">
    <property type="component" value="Unassembled WGS sequence"/>
</dbReference>
<protein>
    <submittedName>
        <fullName evidence="13 31">Bacteriocin</fullName>
    </submittedName>
</protein>
<organism evidence="13 57">
    <name type="scientific">Listeria monocytogenes</name>
    <dbReference type="NCBI Taxonomy" id="1639"/>
    <lineage>
        <taxon>Bacteria</taxon>
        <taxon>Bacillati</taxon>
        <taxon>Bacillota</taxon>
        <taxon>Bacilli</taxon>
        <taxon>Bacillales</taxon>
        <taxon>Listeriaceae</taxon>
        <taxon>Listeria</taxon>
    </lineage>
</organism>
<dbReference type="Proteomes" id="UP000376505">
    <property type="component" value="Unassembled WGS sequence"/>
</dbReference>
<dbReference type="EMBL" id="DAAIJL010000007">
    <property type="protein sequence ID" value="HAB8557501.1"/>
    <property type="molecule type" value="Genomic_DNA"/>
</dbReference>
<reference evidence="28" key="7">
    <citation type="submission" date="2020-01" db="EMBL/GenBank/DDBJ databases">
        <authorList>
            <consortium name="NCBI Pathogen Detection Project"/>
        </authorList>
    </citation>
    <scope>NUCLEOTIDE SEQUENCE</scope>
    <source>
        <strain evidence="28">CFIAFB20100120</strain>
        <strain evidence="30">CFIAFB20170037</strain>
        <strain evidence="29">CFIAFB20170045</strain>
    </source>
</reference>
<evidence type="ECO:0000313" key="25">
    <source>
        <dbReference type="EMBL" id="EDN7714538.1"/>
    </source>
</evidence>
<dbReference type="Proteomes" id="UP000345329">
    <property type="component" value="Unassembled WGS sequence"/>
</dbReference>
<dbReference type="Proteomes" id="UP000842809">
    <property type="component" value="Unassembled WGS sequence"/>
</dbReference>
<feature type="chain" id="PRO_5044052858" evidence="1">
    <location>
        <begin position="24"/>
        <end position="131"/>
    </location>
</feature>
<dbReference type="EMBL" id="DAAJCS010000001">
    <property type="protein sequence ID" value="HAC0011560.1"/>
    <property type="molecule type" value="Genomic_DNA"/>
</dbReference>
<dbReference type="Proteomes" id="UP000852906">
    <property type="component" value="Unassembled WGS sequence"/>
</dbReference>
<evidence type="ECO:0000313" key="27">
    <source>
        <dbReference type="EMBL" id="EDP8512807.1"/>
    </source>
</evidence>
<dbReference type="RefSeq" id="WP_009928573.1">
    <property type="nucleotide sequence ID" value="NC_021824.1"/>
</dbReference>
<evidence type="ECO:0000313" key="3">
    <source>
        <dbReference type="EMBL" id="EAC5550516.1"/>
    </source>
</evidence>
<dbReference type="EMBL" id="AAHZFY010000035">
    <property type="protein sequence ID" value="ECB9514613.1"/>
    <property type="molecule type" value="Genomic_DNA"/>
</dbReference>
<dbReference type="Proteomes" id="UP000350032">
    <property type="component" value="Unassembled WGS sequence"/>
</dbReference>
<keyword evidence="1" id="KW-0732">Signal</keyword>
<dbReference type="EMBL" id="AAANYN010000008">
    <property type="protein sequence ID" value="EAD5774099.1"/>
    <property type="molecule type" value="Genomic_DNA"/>
</dbReference>
<dbReference type="Proteomes" id="UP000272537">
    <property type="component" value="Unassembled WGS sequence"/>
</dbReference>
<evidence type="ECO:0000313" key="56">
    <source>
        <dbReference type="Proteomes" id="UP000528151"/>
    </source>
</evidence>